<dbReference type="InterPro" id="IPR003482">
    <property type="entry name" value="Whib"/>
</dbReference>
<dbReference type="GO" id="GO:0045892">
    <property type="term" value="P:negative regulation of DNA-templated transcription"/>
    <property type="evidence" value="ECO:0007669"/>
    <property type="project" value="TreeGrafter"/>
</dbReference>
<evidence type="ECO:0000256" key="1">
    <source>
        <dbReference type="ARBA" id="ARBA00001966"/>
    </source>
</evidence>
<dbReference type="EMBL" id="LR796666">
    <property type="protein sequence ID" value="CAB4158267.1"/>
    <property type="molecule type" value="Genomic_DNA"/>
</dbReference>
<evidence type="ECO:0000313" key="13">
    <source>
        <dbReference type="EMBL" id="CAB4147509.1"/>
    </source>
</evidence>
<dbReference type="GO" id="GO:0046872">
    <property type="term" value="F:metal ion binding"/>
    <property type="evidence" value="ECO:0007669"/>
    <property type="project" value="UniProtKB-KW"/>
</dbReference>
<evidence type="ECO:0000256" key="2">
    <source>
        <dbReference type="ARBA" id="ARBA00006597"/>
    </source>
</evidence>
<keyword evidence="4" id="KW-0479">Metal-binding</keyword>
<feature type="region of interest" description="Disordered" evidence="11">
    <location>
        <begin position="1"/>
        <end position="30"/>
    </location>
</feature>
<feature type="domain" description="4Fe-4S Wbl-type" evidence="12">
    <location>
        <begin position="30"/>
        <end position="90"/>
    </location>
</feature>
<dbReference type="PROSITE" id="PS51674">
    <property type="entry name" value="4FE4S_WBL"/>
    <property type="match status" value="1"/>
</dbReference>
<evidence type="ECO:0000256" key="9">
    <source>
        <dbReference type="ARBA" id="ARBA00023157"/>
    </source>
</evidence>
<evidence type="ECO:0000256" key="10">
    <source>
        <dbReference type="ARBA" id="ARBA00023163"/>
    </source>
</evidence>
<dbReference type="GO" id="GO:0051539">
    <property type="term" value="F:4 iron, 4 sulfur cluster binding"/>
    <property type="evidence" value="ECO:0007669"/>
    <property type="project" value="UniProtKB-KW"/>
</dbReference>
<organism evidence="14">
    <name type="scientific">uncultured Caudovirales phage</name>
    <dbReference type="NCBI Taxonomy" id="2100421"/>
    <lineage>
        <taxon>Viruses</taxon>
        <taxon>Duplodnaviria</taxon>
        <taxon>Heunggongvirae</taxon>
        <taxon>Uroviricota</taxon>
        <taxon>Caudoviricetes</taxon>
        <taxon>Peduoviridae</taxon>
        <taxon>Maltschvirus</taxon>
        <taxon>Maltschvirus maltsch</taxon>
    </lineage>
</organism>
<dbReference type="PANTHER" id="PTHR38839">
    <property type="entry name" value="TRANSCRIPTIONAL REGULATOR WHID-RELATED"/>
    <property type="match status" value="1"/>
</dbReference>
<evidence type="ECO:0000256" key="8">
    <source>
        <dbReference type="ARBA" id="ARBA00023125"/>
    </source>
</evidence>
<evidence type="ECO:0000256" key="7">
    <source>
        <dbReference type="ARBA" id="ARBA00023015"/>
    </source>
</evidence>
<keyword evidence="7" id="KW-0805">Transcription regulation</keyword>
<dbReference type="Pfam" id="PF02467">
    <property type="entry name" value="Whib"/>
    <property type="match status" value="1"/>
</dbReference>
<comment type="cofactor">
    <cofactor evidence="1">
        <name>[4Fe-4S] cluster</name>
        <dbReference type="ChEBI" id="CHEBI:49883"/>
    </cofactor>
</comment>
<reference evidence="14" key="1">
    <citation type="submission" date="2020-04" db="EMBL/GenBank/DDBJ databases">
        <authorList>
            <person name="Chiriac C."/>
            <person name="Salcher M."/>
            <person name="Ghai R."/>
            <person name="Kavagutti S V."/>
        </authorList>
    </citation>
    <scope>NUCLEOTIDE SEQUENCE</scope>
</reference>
<protein>
    <submittedName>
        <fullName evidence="14">WhiB-like iron-sulfur binding domain containing protein</fullName>
    </submittedName>
</protein>
<evidence type="ECO:0000256" key="3">
    <source>
        <dbReference type="ARBA" id="ARBA00022485"/>
    </source>
</evidence>
<dbReference type="InterPro" id="IPR034768">
    <property type="entry name" value="4FE4S_WBL"/>
</dbReference>
<dbReference type="GO" id="GO:0003677">
    <property type="term" value="F:DNA binding"/>
    <property type="evidence" value="ECO:0007669"/>
    <property type="project" value="UniProtKB-KW"/>
</dbReference>
<comment type="similarity">
    <text evidence="2">Belongs to the WhiB family.</text>
</comment>
<evidence type="ECO:0000256" key="11">
    <source>
        <dbReference type="SAM" id="MobiDB-lite"/>
    </source>
</evidence>
<evidence type="ECO:0000256" key="5">
    <source>
        <dbReference type="ARBA" id="ARBA00023004"/>
    </source>
</evidence>
<evidence type="ECO:0000256" key="6">
    <source>
        <dbReference type="ARBA" id="ARBA00023014"/>
    </source>
</evidence>
<accession>A0A6J5NHI6</accession>
<keyword evidence="10" id="KW-0804">Transcription</keyword>
<dbReference type="GO" id="GO:0047134">
    <property type="term" value="F:protein-disulfide reductase [NAD(P)H] activity"/>
    <property type="evidence" value="ECO:0007669"/>
    <property type="project" value="TreeGrafter"/>
</dbReference>
<evidence type="ECO:0000313" key="14">
    <source>
        <dbReference type="EMBL" id="CAB4158267.1"/>
    </source>
</evidence>
<gene>
    <name evidence="13" type="ORF">UFOVP429_32</name>
    <name evidence="14" type="ORF">UFOVP696_135</name>
</gene>
<evidence type="ECO:0000256" key="4">
    <source>
        <dbReference type="ARBA" id="ARBA00022723"/>
    </source>
</evidence>
<keyword evidence="6" id="KW-0411">Iron-sulfur</keyword>
<dbReference type="EMBL" id="LR796484">
    <property type="protein sequence ID" value="CAB4147509.1"/>
    <property type="molecule type" value="Genomic_DNA"/>
</dbReference>
<name>A0A6J5NHI6_9CAUD</name>
<proteinExistence type="inferred from homology"/>
<feature type="compositionally biased region" description="Polar residues" evidence="11">
    <location>
        <begin position="21"/>
        <end position="30"/>
    </location>
</feature>
<keyword evidence="3" id="KW-0004">4Fe-4S</keyword>
<keyword evidence="5" id="KW-0408">Iron</keyword>
<keyword evidence="9" id="KW-1015">Disulfide bond</keyword>
<sequence>MTPMVHATRGASGNRRAGINNAPSFDGSQPCRSLDLATFFPDDRVEEMRAVREIKAICKTCSFQTACLEWAVNYSERGIWAGTTEEERRLMRRRMKASV</sequence>
<keyword evidence="8" id="KW-0238">DNA-binding</keyword>
<evidence type="ECO:0000259" key="12">
    <source>
        <dbReference type="PROSITE" id="PS51674"/>
    </source>
</evidence>